<sequence length="474" mass="56881">MFFILFGTRSSKLKEKEIRVNCSACNQTTRHRLIGMAKYFHIFWIPFFPLAKRTQIICSSCTTINKDATKLRVTQNLKRPLWHFSGLFLIGLLIIAHSLLSYIDMYNYSQEKKAFKEEFKIIDKKNDSLKNVFYSDLKKLSFSPEKNIDSISSNIKENFYFKEFGLDNKQVSLFSKIKKQKLLVLLNIQEKSEPDIYLTIKNMLIIKELENFIINNYHSRINDIFIGIYKNEELKMSHNQSLKFFTKRDKENLLLQFYFNPEDNNYPYLDFLYNQTPEENKDYNYISKLKTLNNYKKLKRKKVKNDPKKVEKLWNQILKKYNFEYIEKARPVTYKDNYKFLKRTNNLIPESLELLLLHNNTNGPFLKYHEIMNNSWKIMDKFSNNNYDNLKTKDTLKNKRKVIPIKASPFWVLFYEDNKYRYFIDLLPDKYGFTEQIIMVDNNDNVSFVASNLESFLVLYKEKKVPVDLYGWVK</sequence>
<keyword evidence="1" id="KW-0472">Membrane</keyword>
<evidence type="ECO:0000313" key="2">
    <source>
        <dbReference type="EMBL" id="SNR17419.1"/>
    </source>
</evidence>
<protein>
    <submittedName>
        <fullName evidence="2">Uncharacterized protein</fullName>
    </submittedName>
</protein>
<dbReference type="RefSeq" id="WP_095074569.1">
    <property type="nucleotide sequence ID" value="NZ_LT899436.1"/>
</dbReference>
<dbReference type="OrthoDB" id="766141at2"/>
<keyword evidence="1" id="KW-0812">Transmembrane</keyword>
<proteinExistence type="predicted"/>
<dbReference type="Proteomes" id="UP000215214">
    <property type="component" value="Chromosome TJEJU"/>
</dbReference>
<accession>A0A238UE06</accession>
<keyword evidence="3" id="KW-1185">Reference proteome</keyword>
<reference evidence="2 3" key="1">
    <citation type="submission" date="2017-07" db="EMBL/GenBank/DDBJ databases">
        <authorList>
            <person name="Sun Z.S."/>
            <person name="Albrecht U."/>
            <person name="Echele G."/>
            <person name="Lee C.C."/>
        </authorList>
    </citation>
    <scope>NUCLEOTIDE SEQUENCE [LARGE SCALE GENOMIC DNA]</scope>
    <source>
        <strain evidence="3">type strain: KCTC 22618</strain>
    </source>
</reference>
<evidence type="ECO:0000256" key="1">
    <source>
        <dbReference type="SAM" id="Phobius"/>
    </source>
</evidence>
<feature type="transmembrane region" description="Helical" evidence="1">
    <location>
        <begin position="81"/>
        <end position="103"/>
    </location>
</feature>
<gene>
    <name evidence="2" type="ORF">TJEJU_3784</name>
</gene>
<dbReference type="AlphaFoldDB" id="A0A238UE06"/>
<keyword evidence="1" id="KW-1133">Transmembrane helix</keyword>
<evidence type="ECO:0000313" key="3">
    <source>
        <dbReference type="Proteomes" id="UP000215214"/>
    </source>
</evidence>
<name>A0A238UE06_9FLAO</name>
<organism evidence="2 3">
    <name type="scientific">Tenacibaculum jejuense</name>
    <dbReference type="NCBI Taxonomy" id="584609"/>
    <lineage>
        <taxon>Bacteria</taxon>
        <taxon>Pseudomonadati</taxon>
        <taxon>Bacteroidota</taxon>
        <taxon>Flavobacteriia</taxon>
        <taxon>Flavobacteriales</taxon>
        <taxon>Flavobacteriaceae</taxon>
        <taxon>Tenacibaculum</taxon>
    </lineage>
</organism>
<dbReference type="KEGG" id="tje:TJEJU_3784"/>
<dbReference type="EMBL" id="LT899436">
    <property type="protein sequence ID" value="SNR17419.1"/>
    <property type="molecule type" value="Genomic_DNA"/>
</dbReference>